<evidence type="ECO:0000313" key="3">
    <source>
        <dbReference type="Proteomes" id="UP000028492"/>
    </source>
</evidence>
<gene>
    <name evidence="2" type="ORF">AJAP_06285</name>
</gene>
<evidence type="ECO:0000313" key="2">
    <source>
        <dbReference type="EMBL" id="AIG74175.1"/>
    </source>
</evidence>
<feature type="chain" id="PRO_5001710128" evidence="1">
    <location>
        <begin position="30"/>
        <end position="477"/>
    </location>
</feature>
<proteinExistence type="predicted"/>
<dbReference type="HOGENOM" id="CLU_025722_0_0_11"/>
<protein>
    <submittedName>
        <fullName evidence="2">Uncharacterized protein</fullName>
    </submittedName>
</protein>
<dbReference type="KEGG" id="aja:AJAP_06285"/>
<dbReference type="InterPro" id="IPR025566">
    <property type="entry name" value="DUF4331"/>
</dbReference>
<dbReference type="eggNOG" id="ENOG502Z7P1">
    <property type="taxonomic scope" value="Bacteria"/>
</dbReference>
<feature type="signal peptide" evidence="1">
    <location>
        <begin position="1"/>
        <end position="29"/>
    </location>
</feature>
<keyword evidence="1" id="KW-0732">Signal</keyword>
<reference evidence="2 3" key="1">
    <citation type="journal article" date="2014" name="J. Biotechnol.">
        <title>Complete genome sequence of the actinobacterium Amycolatopsis japonica MG417-CF17(T) (=DSM 44213T) producing (S,S)-N,N'-ethylenediaminedisuccinic acid.</title>
        <authorList>
            <person name="Stegmann E."/>
            <person name="Albersmeier A."/>
            <person name="Spohn M."/>
            <person name="Gert H."/>
            <person name="Weber T."/>
            <person name="Wohlleben W."/>
            <person name="Kalinowski J."/>
            <person name="Ruckert C."/>
        </authorList>
    </citation>
    <scope>NUCLEOTIDE SEQUENCE [LARGE SCALE GENOMIC DNA]</scope>
    <source>
        <strain evidence="3">MG417-CF17 (DSM 44213)</strain>
    </source>
</reference>
<accession>A0A075UVC4</accession>
<name>A0A075UVC4_9PSEU</name>
<evidence type="ECO:0000256" key="1">
    <source>
        <dbReference type="SAM" id="SignalP"/>
    </source>
</evidence>
<keyword evidence="3" id="KW-1185">Reference proteome</keyword>
<dbReference type="STRING" id="208439.AJAP_06285"/>
<dbReference type="EMBL" id="CP008953">
    <property type="protein sequence ID" value="AIG74175.1"/>
    <property type="molecule type" value="Genomic_DNA"/>
</dbReference>
<dbReference type="Proteomes" id="UP000028492">
    <property type="component" value="Chromosome"/>
</dbReference>
<dbReference type="AlphaFoldDB" id="A0A075UVC4"/>
<dbReference type="Pfam" id="PF14224">
    <property type="entry name" value="DUF4331"/>
    <property type="match status" value="1"/>
</dbReference>
<dbReference type="RefSeq" id="WP_038508972.1">
    <property type="nucleotide sequence ID" value="NZ_CP008953.1"/>
</dbReference>
<sequence>MATSHLARRRRATVSIFLAGAMVLASALAAPASASSHREAPLISGDPAVDNTDVYAFVSPDKPDTVTLIANWYPFEEPNGGPNFYPWATDANHDINIDNNGDAKADLTYRWTFRTEDRRGNDTFLYNDDPVTSLDDEDLLFRQFYTLSVIDRGTGRTTNLVTNGRVAPSNVGPASMPNYGVLRNQAITPVPGGGQTFAGQADDPFFLDLRIFDLLYGKNLSEVGQDTLAGFNVNTVALQLPKSALTLGGNPARNPVIGVWSDTERKTITLRTPGAERALGADVQVSRLGNPLVNEVVVPAGLKDRFNSLLPEQDRTVPALVNKVTNPEVPDLVQRIYGIPAPAKPRDDLTEIFLTGITTKSGDKINLDLNSQLNNADVNPARFAPSEQLRLNTSIPVTAQPSRLGVLGGDLQGFPNGRRLADDALDISVQALEGAAVSGIVKALAAGDRVDRNDVPFGAVFPYVALPNNKAVNSTVR</sequence>
<organism evidence="2 3">
    <name type="scientific">Amycolatopsis japonica</name>
    <dbReference type="NCBI Taxonomy" id="208439"/>
    <lineage>
        <taxon>Bacteria</taxon>
        <taxon>Bacillati</taxon>
        <taxon>Actinomycetota</taxon>
        <taxon>Actinomycetes</taxon>
        <taxon>Pseudonocardiales</taxon>
        <taxon>Pseudonocardiaceae</taxon>
        <taxon>Amycolatopsis</taxon>
        <taxon>Amycolatopsis japonica group</taxon>
    </lineage>
</organism>